<keyword evidence="4" id="KW-1185">Reference proteome</keyword>
<feature type="transmembrane region" description="Helical" evidence="1">
    <location>
        <begin position="69"/>
        <end position="93"/>
    </location>
</feature>
<feature type="transmembrane region" description="Helical" evidence="1">
    <location>
        <begin position="158"/>
        <end position="175"/>
    </location>
</feature>
<evidence type="ECO:0000313" key="3">
    <source>
        <dbReference type="EMBL" id="GGO89126.1"/>
    </source>
</evidence>
<sequence length="321" mass="33870">MAENAEPGWYLDGTPDQVRYWDGQAWTDRTFRTGRAEEYGRTSKRKVFKPSGQLVDATYRLLFADRRMILFVFAGCLVAAAAAGSVVGPVWLWRDVEPSFTPGDWAGLALAAAAFAVASLVMQLTMGVVVASALERAAGRPVTFGAAVRLTWSRRRQLLAWALVSALVGMVVRVLERFGLGGLVAALTLNVGWAVATVFATPVLLVEGTGPLATLRRSASVMRQNFGVTTIGSISLALPWVVLGWGAGVLAVVGGIVLAIGGSLLMTLVGAVCLALGVAGLCFTSATSAALSATLQATIYRYAVGEPVPGVDPRWMPTRID</sequence>
<dbReference type="RefSeq" id="WP_188783642.1">
    <property type="nucleotide sequence ID" value="NZ_BMNI01000003.1"/>
</dbReference>
<protein>
    <recommendedName>
        <fullName evidence="2">DUF2510 domain-containing protein</fullName>
    </recommendedName>
</protein>
<evidence type="ECO:0000313" key="4">
    <source>
        <dbReference type="Proteomes" id="UP000655410"/>
    </source>
</evidence>
<feature type="transmembrane region" description="Helical" evidence="1">
    <location>
        <begin position="105"/>
        <end position="131"/>
    </location>
</feature>
<keyword evidence="1" id="KW-0812">Transmembrane</keyword>
<feature type="domain" description="DUF2510" evidence="2">
    <location>
        <begin position="7"/>
        <end position="32"/>
    </location>
</feature>
<comment type="caution">
    <text evidence="3">The sequence shown here is derived from an EMBL/GenBank/DDBJ whole genome shotgun (WGS) entry which is preliminary data.</text>
</comment>
<keyword evidence="1" id="KW-1133">Transmembrane helix</keyword>
<keyword evidence="1" id="KW-0472">Membrane</keyword>
<name>A0ABQ2NEL2_9ACTN</name>
<proteinExistence type="predicted"/>
<dbReference type="EMBL" id="BMNI01000003">
    <property type="protein sequence ID" value="GGO89126.1"/>
    <property type="molecule type" value="Genomic_DNA"/>
</dbReference>
<reference evidence="4" key="1">
    <citation type="journal article" date="2019" name="Int. J. Syst. Evol. Microbiol.">
        <title>The Global Catalogue of Microorganisms (GCM) 10K type strain sequencing project: providing services to taxonomists for standard genome sequencing and annotation.</title>
        <authorList>
            <consortium name="The Broad Institute Genomics Platform"/>
            <consortium name="The Broad Institute Genome Sequencing Center for Infectious Disease"/>
            <person name="Wu L."/>
            <person name="Ma J."/>
        </authorList>
    </citation>
    <scope>NUCLEOTIDE SEQUENCE [LARGE SCALE GENOMIC DNA]</scope>
    <source>
        <strain evidence="4">CGMCC 4.7371</strain>
    </source>
</reference>
<feature type="transmembrane region" description="Helical" evidence="1">
    <location>
        <begin position="256"/>
        <end position="283"/>
    </location>
</feature>
<dbReference type="Pfam" id="PF19656">
    <property type="entry name" value="DUF6159"/>
    <property type="match status" value="1"/>
</dbReference>
<evidence type="ECO:0000256" key="1">
    <source>
        <dbReference type="SAM" id="Phobius"/>
    </source>
</evidence>
<dbReference type="InterPro" id="IPR018929">
    <property type="entry name" value="DUF2510"/>
</dbReference>
<evidence type="ECO:0000259" key="2">
    <source>
        <dbReference type="Pfam" id="PF10708"/>
    </source>
</evidence>
<gene>
    <name evidence="3" type="ORF">GCM10011584_17780</name>
</gene>
<organism evidence="3 4">
    <name type="scientific">Nocardioides phosphati</name>
    <dbReference type="NCBI Taxonomy" id="1867775"/>
    <lineage>
        <taxon>Bacteria</taxon>
        <taxon>Bacillati</taxon>
        <taxon>Actinomycetota</taxon>
        <taxon>Actinomycetes</taxon>
        <taxon>Propionibacteriales</taxon>
        <taxon>Nocardioidaceae</taxon>
        <taxon>Nocardioides</taxon>
    </lineage>
</organism>
<dbReference type="Proteomes" id="UP000655410">
    <property type="component" value="Unassembled WGS sequence"/>
</dbReference>
<dbReference type="Pfam" id="PF10708">
    <property type="entry name" value="DUF2510"/>
    <property type="match status" value="1"/>
</dbReference>
<dbReference type="InterPro" id="IPR046157">
    <property type="entry name" value="DUF6159"/>
</dbReference>
<feature type="transmembrane region" description="Helical" evidence="1">
    <location>
        <begin position="181"/>
        <end position="205"/>
    </location>
</feature>
<feature type="transmembrane region" description="Helical" evidence="1">
    <location>
        <begin position="226"/>
        <end position="250"/>
    </location>
</feature>
<accession>A0ABQ2NEL2</accession>